<comment type="caution">
    <text evidence="2">The sequence shown here is derived from an EMBL/GenBank/DDBJ whole genome shotgun (WGS) entry which is preliminary data.</text>
</comment>
<dbReference type="RefSeq" id="WP_268050005.1">
    <property type="nucleotide sequence ID" value="NZ_JAPQES010000003.1"/>
</dbReference>
<dbReference type="Proteomes" id="UP001079657">
    <property type="component" value="Unassembled WGS sequence"/>
</dbReference>
<dbReference type="EMBL" id="JAPQES010000003">
    <property type="protein sequence ID" value="MCY6371148.1"/>
    <property type="molecule type" value="Genomic_DNA"/>
</dbReference>
<feature type="region of interest" description="Disordered" evidence="1">
    <location>
        <begin position="142"/>
        <end position="173"/>
    </location>
</feature>
<organism evidence="2 3">
    <name type="scientific">Clostridium ganghwense</name>
    <dbReference type="NCBI Taxonomy" id="312089"/>
    <lineage>
        <taxon>Bacteria</taxon>
        <taxon>Bacillati</taxon>
        <taxon>Bacillota</taxon>
        <taxon>Clostridia</taxon>
        <taxon>Eubacteriales</taxon>
        <taxon>Clostridiaceae</taxon>
        <taxon>Clostridium</taxon>
    </lineage>
</organism>
<reference evidence="2" key="1">
    <citation type="submission" date="2022-12" db="EMBL/GenBank/DDBJ databases">
        <authorList>
            <person name="Wang J."/>
        </authorList>
    </citation>
    <scope>NUCLEOTIDE SEQUENCE</scope>
    <source>
        <strain evidence="2">HY-42-06</strain>
    </source>
</reference>
<proteinExistence type="predicted"/>
<name>A0ABT4CQF2_9CLOT</name>
<protein>
    <submittedName>
        <fullName evidence="2">Uncharacterized protein</fullName>
    </submittedName>
</protein>
<keyword evidence="3" id="KW-1185">Reference proteome</keyword>
<accession>A0ABT4CQF2</accession>
<gene>
    <name evidence="2" type="ORF">OXH55_10930</name>
</gene>
<evidence type="ECO:0000256" key="1">
    <source>
        <dbReference type="SAM" id="MobiDB-lite"/>
    </source>
</evidence>
<evidence type="ECO:0000313" key="3">
    <source>
        <dbReference type="Proteomes" id="UP001079657"/>
    </source>
</evidence>
<sequence>MNLPIDCKTWNINFSNGNKPENTKLWIMHKKLFYEDEEDLWEFYGSIRLERNIPYSIYGTYSASTSEMIFTVTNYNPYRYIVFRGFKLTFPSNRYPHYILYGTYTDYAMIPCGNNARVRPFWEEGKWVAYCLEDMTTTSKEELIQKEDNEDENKGVSTEKQDKKAKNEDMTTKKEETLNTVQNIKKLLEQNDYKVLEKILYSRK</sequence>
<evidence type="ECO:0000313" key="2">
    <source>
        <dbReference type="EMBL" id="MCY6371148.1"/>
    </source>
</evidence>